<sequence length="950" mass="106657">MTDVVLKNLDPHVYCHGTALESGSPYNIHEKMANPSPSFVHYKQQVNLKNEKMDTQLFPSASLSGINNSTSSRDTALLCNSQSVSADDVNPSVSLQDRSGHRAQVNLSYSGNGPDLFGLVSSILEDPNGSEHLSDGNSSSKLFPSWSVEMSDYLGHPAKTMLERNGSSDMTSAHDSYQDTVQTTPENQMETLYQGFQGLNFVESWLSTVKKDTDISILQSPHFTKRSSPEDPIYRSSSFVQSEDFGCHENEFDPCVQDSNKGNYKKGLPNFSTYAFHNSSNSNNTRVQREWNTDRCRDKHGPTEQTGFPNNHGCTPAGDSWGKMSQLKQHPHYSKGYEDCSVHQPQNKLFHQSPNYFGQKHPKVYTSMNWKTDSDLKLNLHDGYPLNRISCDQVHLNPIDVHPLPTGFTHAVTTMLQNGDYLHLSKSCHVWSEEELRNPTGKSKSRYRKHNRAANSPQGSSSSGTSNLSKKNSPTQLSLGSIPQPPYYSPTSPVPSSCRQDRRPKIGDVSPSSRHGNSSAENLGLNEYSSHSRLDQSASKENQCNNQSGSFPGRWATPSLNSPCSKHDRFFRYRNKPGQETRDDRRGGRKNNWFPQPHSFGGHNLNQYNNSRRKQDQDGSNMSDFVNSQFVPPLPFMMPDFKQNPNFSQFSPHTGNFPVPASGFPFPDLMDLLHYEDFSHLGPSVNEMFYGDLPPPYFGFPTPFNKYQPMRNRSGPANELHTQLEMCYEQWRALEKERKKTEADLARNFPGKQISSSNNTPIPRLPVNPSRVDRLLVDQLREQARIVTLIGKMERLRSTPVHVNIATTLDRHLEAIHITQARCKDEIVNAANRQRQGALRYNDDKDVLALAAAIKEQAIFTRKARTALWCALQMTLPENSASATAQPAELGKALQELCSPGQGETKDALKATEFPGPERKGAEPIVHQQVVQKEERPWASKNKGEEERGE</sequence>
<feature type="compositionally biased region" description="Basic and acidic residues" evidence="1">
    <location>
        <begin position="904"/>
        <end position="922"/>
    </location>
</feature>
<accession>A0ABR1A4R9</accession>
<evidence type="ECO:0000313" key="3">
    <source>
        <dbReference type="Proteomes" id="UP001369086"/>
    </source>
</evidence>
<feature type="compositionally biased region" description="Low complexity" evidence="1">
    <location>
        <begin position="459"/>
        <end position="473"/>
    </location>
</feature>
<feature type="compositionally biased region" description="Basic and acidic residues" evidence="1">
    <location>
        <begin position="287"/>
        <end position="302"/>
    </location>
</feature>
<dbReference type="PANTHER" id="PTHR33861:SF4">
    <property type="entry name" value="MEIOSIS-SPECIFIC COILED-COIL DOMAIN-CONTAINING PROTEIN MEIOC"/>
    <property type="match status" value="1"/>
</dbReference>
<feature type="compositionally biased region" description="Polar residues" evidence="1">
    <location>
        <begin position="277"/>
        <end position="286"/>
    </location>
</feature>
<feature type="compositionally biased region" description="Basic and acidic residues" evidence="1">
    <location>
        <begin position="565"/>
        <end position="586"/>
    </location>
</feature>
<dbReference type="EMBL" id="JAHFZB010000003">
    <property type="protein sequence ID" value="KAK6492084.1"/>
    <property type="molecule type" value="Genomic_DNA"/>
</dbReference>
<feature type="compositionally biased region" description="Basic and acidic residues" evidence="1">
    <location>
        <begin position="932"/>
        <end position="950"/>
    </location>
</feature>
<dbReference type="PANTHER" id="PTHR33861">
    <property type="entry name" value="PROTEIN CBG18333"/>
    <property type="match status" value="1"/>
</dbReference>
<organism evidence="2 3">
    <name type="scientific">Huso huso</name>
    <name type="common">Beluga</name>
    <name type="synonym">Acipenser huso</name>
    <dbReference type="NCBI Taxonomy" id="61971"/>
    <lineage>
        <taxon>Eukaryota</taxon>
        <taxon>Metazoa</taxon>
        <taxon>Chordata</taxon>
        <taxon>Craniata</taxon>
        <taxon>Vertebrata</taxon>
        <taxon>Euteleostomi</taxon>
        <taxon>Actinopterygii</taxon>
        <taxon>Chondrostei</taxon>
        <taxon>Acipenseriformes</taxon>
        <taxon>Acipenseridae</taxon>
        <taxon>Huso</taxon>
    </lineage>
</organism>
<reference evidence="2 3" key="1">
    <citation type="submission" date="2021-05" db="EMBL/GenBank/DDBJ databases">
        <authorList>
            <person name="Zahm M."/>
            <person name="Klopp C."/>
            <person name="Cabau C."/>
            <person name="Kuhl H."/>
            <person name="Suciu R."/>
            <person name="Ciorpac M."/>
            <person name="Holostenco D."/>
            <person name="Gessner J."/>
            <person name="Wuertz S."/>
            <person name="Hohne C."/>
            <person name="Stock M."/>
            <person name="Gislard M."/>
            <person name="Lluch J."/>
            <person name="Milhes M."/>
            <person name="Lampietro C."/>
            <person name="Lopez Roques C."/>
            <person name="Donnadieu C."/>
            <person name="Du K."/>
            <person name="Schartl M."/>
            <person name="Guiguen Y."/>
        </authorList>
    </citation>
    <scope>NUCLEOTIDE SEQUENCE [LARGE SCALE GENOMIC DNA]</scope>
    <source>
        <strain evidence="2">Hh-F2</strain>
        <tissue evidence="2">Blood</tissue>
    </source>
</reference>
<evidence type="ECO:0000256" key="1">
    <source>
        <dbReference type="SAM" id="MobiDB-lite"/>
    </source>
</evidence>
<feature type="compositionally biased region" description="Polar residues" evidence="1">
    <location>
        <begin position="510"/>
        <end position="550"/>
    </location>
</feature>
<name>A0ABR1A4R9_HUSHU</name>
<proteinExistence type="predicted"/>
<evidence type="ECO:0000313" key="2">
    <source>
        <dbReference type="EMBL" id="KAK6492084.1"/>
    </source>
</evidence>
<feature type="region of interest" description="Disordered" evidence="1">
    <location>
        <begin position="277"/>
        <end position="312"/>
    </location>
</feature>
<gene>
    <name evidence="2" type="ORF">HHUSO_G4333</name>
</gene>
<feature type="region of interest" description="Disordered" evidence="1">
    <location>
        <begin position="432"/>
        <end position="626"/>
    </location>
</feature>
<feature type="compositionally biased region" description="Basic residues" evidence="1">
    <location>
        <begin position="443"/>
        <end position="452"/>
    </location>
</feature>
<comment type="caution">
    <text evidence="2">The sequence shown here is derived from an EMBL/GenBank/DDBJ whole genome shotgun (WGS) entry which is preliminary data.</text>
</comment>
<feature type="compositionally biased region" description="Polar residues" evidence="1">
    <location>
        <begin position="303"/>
        <end position="312"/>
    </location>
</feature>
<feature type="region of interest" description="Disordered" evidence="1">
    <location>
        <begin position="899"/>
        <end position="950"/>
    </location>
</feature>
<keyword evidence="3" id="KW-1185">Reference proteome</keyword>
<dbReference type="Pfam" id="PF15189">
    <property type="entry name" value="MEIOC"/>
    <property type="match status" value="1"/>
</dbReference>
<protein>
    <submittedName>
        <fullName evidence="2">Meiosis-specific coiled-coil domain-containing protein MEIOC-like</fullName>
    </submittedName>
</protein>
<dbReference type="InterPro" id="IPR027963">
    <property type="entry name" value="MEIOC"/>
</dbReference>
<dbReference type="Proteomes" id="UP001369086">
    <property type="component" value="Unassembled WGS sequence"/>
</dbReference>